<feature type="signal peptide" evidence="2">
    <location>
        <begin position="1"/>
        <end position="23"/>
    </location>
</feature>
<dbReference type="Proteomes" id="UP000287247">
    <property type="component" value="Unassembled WGS sequence"/>
</dbReference>
<evidence type="ECO:0000256" key="1">
    <source>
        <dbReference type="SAM" id="MobiDB-lite"/>
    </source>
</evidence>
<dbReference type="AlphaFoldDB" id="A0A401IL12"/>
<keyword evidence="3" id="KW-0418">Kinase</keyword>
<organism evidence="3 4">
    <name type="scientific">Aphanothece sacrum FPU1</name>
    <dbReference type="NCBI Taxonomy" id="1920663"/>
    <lineage>
        <taxon>Bacteria</taxon>
        <taxon>Bacillati</taxon>
        <taxon>Cyanobacteriota</taxon>
        <taxon>Cyanophyceae</taxon>
        <taxon>Oscillatoriophycideae</taxon>
        <taxon>Chroococcales</taxon>
        <taxon>Aphanothecaceae</taxon>
        <taxon>Aphanothece</taxon>
    </lineage>
</organism>
<feature type="compositionally biased region" description="Polar residues" evidence="1">
    <location>
        <begin position="43"/>
        <end position="68"/>
    </location>
</feature>
<name>A0A401IL12_APHSA</name>
<proteinExistence type="predicted"/>
<feature type="region of interest" description="Disordered" evidence="1">
    <location>
        <begin position="43"/>
        <end position="129"/>
    </location>
</feature>
<dbReference type="EMBL" id="BDQK01000014">
    <property type="protein sequence ID" value="GBF81942.1"/>
    <property type="molecule type" value="Genomic_DNA"/>
</dbReference>
<feature type="compositionally biased region" description="Basic and acidic residues" evidence="1">
    <location>
        <begin position="112"/>
        <end position="121"/>
    </location>
</feature>
<evidence type="ECO:0000313" key="3">
    <source>
        <dbReference type="EMBL" id="GBF81942.1"/>
    </source>
</evidence>
<feature type="chain" id="PRO_5019146569" evidence="2">
    <location>
        <begin position="24"/>
        <end position="129"/>
    </location>
</feature>
<keyword evidence="3" id="KW-0808">Transferase</keyword>
<sequence>MKYMIITGALIMASMIVPSEAKASPTCYGIDQSGAAIDLSAICNSSPKLPSTNNHQSVNSVQPQSTKLPDSEKKPNLSEDQRKKDIQNCFNSPRCREILAPSANGNNSENTPHQDRIERVRNGGAIKHN</sequence>
<feature type="compositionally biased region" description="Basic and acidic residues" evidence="1">
    <location>
        <begin position="69"/>
        <end position="86"/>
    </location>
</feature>
<dbReference type="GO" id="GO:0016301">
    <property type="term" value="F:kinase activity"/>
    <property type="evidence" value="ECO:0007669"/>
    <property type="project" value="UniProtKB-KW"/>
</dbReference>
<dbReference type="OrthoDB" id="427999at2"/>
<protein>
    <submittedName>
        <fullName evidence="3">Shikimate kinase</fullName>
    </submittedName>
</protein>
<keyword evidence="2" id="KW-0732">Signal</keyword>
<comment type="caution">
    <text evidence="3">The sequence shown here is derived from an EMBL/GenBank/DDBJ whole genome shotgun (WGS) entry which is preliminary data.</text>
</comment>
<keyword evidence="4" id="KW-1185">Reference proteome</keyword>
<gene>
    <name evidence="3" type="ORF">AsFPU1_3365</name>
</gene>
<reference evidence="4" key="1">
    <citation type="submission" date="2017-05" db="EMBL/GenBank/DDBJ databases">
        <title>Physiological properties and genetic analysis related to exopolysaccharide production of fresh-water unicellular cyanobacterium Aphanothece sacrum, Suizenji Nori, that has been cultured as a food source in Japan.</title>
        <authorList>
            <person name="Kanesaki Y."/>
            <person name="Yoshikawa S."/>
            <person name="Ohki K."/>
        </authorList>
    </citation>
    <scope>NUCLEOTIDE SEQUENCE [LARGE SCALE GENOMIC DNA]</scope>
    <source>
        <strain evidence="4">FPU1</strain>
    </source>
</reference>
<evidence type="ECO:0000256" key="2">
    <source>
        <dbReference type="SAM" id="SignalP"/>
    </source>
</evidence>
<accession>A0A401IL12</accession>
<evidence type="ECO:0000313" key="4">
    <source>
        <dbReference type="Proteomes" id="UP000287247"/>
    </source>
</evidence>